<dbReference type="EMBL" id="KL367591">
    <property type="protein sequence ID" value="KFD62647.1"/>
    <property type="molecule type" value="Genomic_DNA"/>
</dbReference>
<reference evidence="5 7" key="1">
    <citation type="journal article" date="2014" name="Nat. Genet.">
        <title>Genome and transcriptome of the porcine whipworm Trichuris suis.</title>
        <authorList>
            <person name="Jex A.R."/>
            <person name="Nejsum P."/>
            <person name="Schwarz E.M."/>
            <person name="Hu L."/>
            <person name="Young N.D."/>
            <person name="Hall R.S."/>
            <person name="Korhonen P.K."/>
            <person name="Liao S."/>
            <person name="Thamsborg S."/>
            <person name="Xia J."/>
            <person name="Xu P."/>
            <person name="Wang S."/>
            <person name="Scheerlinck J.P."/>
            <person name="Hofmann A."/>
            <person name="Sternberg P.W."/>
            <person name="Wang J."/>
            <person name="Gasser R.B."/>
        </authorList>
    </citation>
    <scope>NUCLEOTIDE SEQUENCE [LARGE SCALE GENOMIC DNA]</scope>
    <source>
        <strain evidence="6">DCEP-RM93F</strain>
        <strain evidence="5">DCEP-RM93M</strain>
    </source>
</reference>
<dbReference type="Proteomes" id="UP000030764">
    <property type="component" value="Unassembled WGS sequence"/>
</dbReference>
<dbReference type="Proteomes" id="UP000030758">
    <property type="component" value="Unassembled WGS sequence"/>
</dbReference>
<dbReference type="Gene3D" id="3.10.20.80">
    <property type="entry name" value="Translation initiation factor 3 (IF-3), N-terminal domain"/>
    <property type="match status" value="1"/>
</dbReference>
<keyword evidence="3" id="KW-0648">Protein biosynthesis</keyword>
<accession>A0A085M8V7</accession>
<dbReference type="GO" id="GO:0005739">
    <property type="term" value="C:mitochondrion"/>
    <property type="evidence" value="ECO:0007669"/>
    <property type="project" value="TreeGrafter"/>
</dbReference>
<evidence type="ECO:0000256" key="3">
    <source>
        <dbReference type="ARBA" id="ARBA00022917"/>
    </source>
</evidence>
<evidence type="ECO:0000256" key="2">
    <source>
        <dbReference type="ARBA" id="ARBA00022540"/>
    </source>
</evidence>
<evidence type="ECO:0000313" key="6">
    <source>
        <dbReference type="EMBL" id="KFD62647.1"/>
    </source>
</evidence>
<evidence type="ECO:0000313" key="7">
    <source>
        <dbReference type="Proteomes" id="UP000030764"/>
    </source>
</evidence>
<dbReference type="AlphaFoldDB" id="A0A085M8V7"/>
<evidence type="ECO:0000256" key="1">
    <source>
        <dbReference type="ARBA" id="ARBA00005439"/>
    </source>
</evidence>
<keyword evidence="7" id="KW-1185">Reference proteome</keyword>
<evidence type="ECO:0000313" key="5">
    <source>
        <dbReference type="EMBL" id="KFD53653.1"/>
    </source>
</evidence>
<dbReference type="SUPFAM" id="SSF54364">
    <property type="entry name" value="Translation initiation factor IF3, N-terminal domain"/>
    <property type="match status" value="1"/>
</dbReference>
<organism evidence="5 7">
    <name type="scientific">Trichuris suis</name>
    <name type="common">pig whipworm</name>
    <dbReference type="NCBI Taxonomy" id="68888"/>
    <lineage>
        <taxon>Eukaryota</taxon>
        <taxon>Metazoa</taxon>
        <taxon>Ecdysozoa</taxon>
        <taxon>Nematoda</taxon>
        <taxon>Enoplea</taxon>
        <taxon>Dorylaimia</taxon>
        <taxon>Trichinellida</taxon>
        <taxon>Trichuridae</taxon>
        <taxon>Trichuris</taxon>
    </lineage>
</organism>
<dbReference type="PANTHER" id="PTHR10938">
    <property type="entry name" value="TRANSLATION INITIATION FACTOR IF-3"/>
    <property type="match status" value="1"/>
</dbReference>
<dbReference type="InterPro" id="IPR001288">
    <property type="entry name" value="Translation_initiation_fac_3"/>
</dbReference>
<dbReference type="GO" id="GO:0032790">
    <property type="term" value="P:ribosome disassembly"/>
    <property type="evidence" value="ECO:0007669"/>
    <property type="project" value="TreeGrafter"/>
</dbReference>
<dbReference type="EMBL" id="KL363215">
    <property type="protein sequence ID" value="KFD53653.1"/>
    <property type="molecule type" value="Genomic_DNA"/>
</dbReference>
<dbReference type="Pfam" id="PF05198">
    <property type="entry name" value="IF3_N"/>
    <property type="match status" value="1"/>
</dbReference>
<name>A0A085M8V7_9BILA</name>
<dbReference type="GO" id="GO:0070124">
    <property type="term" value="P:mitochondrial translational initiation"/>
    <property type="evidence" value="ECO:0007669"/>
    <property type="project" value="TreeGrafter"/>
</dbReference>
<dbReference type="InterPro" id="IPR036787">
    <property type="entry name" value="T_IF-3_N_sf"/>
</dbReference>
<evidence type="ECO:0000259" key="4">
    <source>
        <dbReference type="Pfam" id="PF05198"/>
    </source>
</evidence>
<dbReference type="InterPro" id="IPR019814">
    <property type="entry name" value="Translation_initiation_fac_3_N"/>
</dbReference>
<keyword evidence="2" id="KW-0396">Initiation factor</keyword>
<proteinExistence type="inferred from homology"/>
<protein>
    <recommendedName>
        <fullName evidence="4">Translation initiation factor 3 N-terminal domain-containing protein</fullName>
    </recommendedName>
</protein>
<dbReference type="InterPro" id="IPR036788">
    <property type="entry name" value="T_IF-3_C_sf"/>
</dbReference>
<dbReference type="GO" id="GO:0003743">
    <property type="term" value="F:translation initiation factor activity"/>
    <property type="evidence" value="ECO:0007669"/>
    <property type="project" value="UniProtKB-KW"/>
</dbReference>
<sequence>MRQASFWLRCVLSNKASAIPKLLFTSHLPKAPMHKQFLPLLSSRRRLVIFPSLCSVEPVDPETLLSMVENPEDREILVNVVDSNDHSLGTMSLADAKKVALEKCLRLVRISAEGSPPVPLYKLQASVSRSKEKSQKREVKHKVLRLHASISEHDLKVKIKQLLDMLGKGCVVRVEVSGSKASEINAQHLISKIQTDLDGKANFGPAQGTARHAVIVLTPHELS</sequence>
<gene>
    <name evidence="5" type="ORF">M513_05569</name>
    <name evidence="6" type="ORF">M514_05569</name>
</gene>
<dbReference type="SUPFAM" id="SSF55200">
    <property type="entry name" value="Translation initiation factor IF3, C-terminal domain"/>
    <property type="match status" value="1"/>
</dbReference>
<comment type="similarity">
    <text evidence="1">Belongs to the IF-3 family.</text>
</comment>
<feature type="domain" description="Translation initiation factor 3 N-terminal" evidence="4">
    <location>
        <begin position="78"/>
        <end position="118"/>
    </location>
</feature>
<dbReference type="Gene3D" id="3.30.110.10">
    <property type="entry name" value="Translation initiation factor 3 (IF-3), C-terminal domain"/>
    <property type="match status" value="1"/>
</dbReference>
<dbReference type="PANTHER" id="PTHR10938:SF0">
    <property type="entry name" value="TRANSLATION INITIATION FACTOR IF-3, MITOCHONDRIAL"/>
    <property type="match status" value="1"/>
</dbReference>
<dbReference type="GO" id="GO:0043022">
    <property type="term" value="F:ribosome binding"/>
    <property type="evidence" value="ECO:0007669"/>
    <property type="project" value="TreeGrafter"/>
</dbReference>